<name>A0A3S9B6D8_9HYPH</name>
<evidence type="ECO:0000256" key="8">
    <source>
        <dbReference type="SAM" id="SignalP"/>
    </source>
</evidence>
<dbReference type="InterPro" id="IPR002477">
    <property type="entry name" value="Peptidoglycan-bd-like"/>
</dbReference>
<dbReference type="InterPro" id="IPR036366">
    <property type="entry name" value="PGBDSf"/>
</dbReference>
<dbReference type="PROSITE" id="PS52029">
    <property type="entry name" value="LD_TPASE"/>
    <property type="match status" value="1"/>
</dbReference>
<keyword evidence="8" id="KW-0732">Signal</keyword>
<feature type="active site" description="Proton donor/acceptor" evidence="7">
    <location>
        <position position="324"/>
    </location>
</feature>
<organism evidence="10 11">
    <name type="scientific">Georhizobium profundi</name>
    <dbReference type="NCBI Taxonomy" id="2341112"/>
    <lineage>
        <taxon>Bacteria</taxon>
        <taxon>Pseudomonadati</taxon>
        <taxon>Pseudomonadota</taxon>
        <taxon>Alphaproteobacteria</taxon>
        <taxon>Hyphomicrobiales</taxon>
        <taxon>Rhizobiaceae</taxon>
        <taxon>Georhizobium</taxon>
    </lineage>
</organism>
<evidence type="ECO:0000256" key="4">
    <source>
        <dbReference type="ARBA" id="ARBA00022960"/>
    </source>
</evidence>
<feature type="signal peptide" evidence="8">
    <location>
        <begin position="1"/>
        <end position="33"/>
    </location>
</feature>
<dbReference type="OrthoDB" id="9778545at2"/>
<dbReference type="Pfam" id="PF01471">
    <property type="entry name" value="PG_binding_1"/>
    <property type="match status" value="1"/>
</dbReference>
<dbReference type="GO" id="GO:0071555">
    <property type="term" value="P:cell wall organization"/>
    <property type="evidence" value="ECO:0007669"/>
    <property type="project" value="UniProtKB-UniRule"/>
</dbReference>
<feature type="domain" description="L,D-TPase catalytic" evidence="9">
    <location>
        <begin position="194"/>
        <end position="374"/>
    </location>
</feature>
<evidence type="ECO:0000313" key="10">
    <source>
        <dbReference type="EMBL" id="AZN72411.1"/>
    </source>
</evidence>
<dbReference type="GO" id="GO:0016740">
    <property type="term" value="F:transferase activity"/>
    <property type="evidence" value="ECO:0007669"/>
    <property type="project" value="UniProtKB-KW"/>
</dbReference>
<dbReference type="GO" id="GO:0009252">
    <property type="term" value="P:peptidoglycan biosynthetic process"/>
    <property type="evidence" value="ECO:0007669"/>
    <property type="project" value="UniProtKB-UniPathway"/>
</dbReference>
<dbReference type="Proteomes" id="UP000268192">
    <property type="component" value="Chromosome"/>
</dbReference>
<keyword evidence="11" id="KW-1185">Reference proteome</keyword>
<dbReference type="InterPro" id="IPR006311">
    <property type="entry name" value="TAT_signal"/>
</dbReference>
<evidence type="ECO:0000313" key="11">
    <source>
        <dbReference type="Proteomes" id="UP000268192"/>
    </source>
</evidence>
<keyword evidence="6 7" id="KW-0961">Cell wall biogenesis/degradation</keyword>
<dbReference type="SUPFAM" id="SSF141523">
    <property type="entry name" value="L,D-transpeptidase catalytic domain-like"/>
    <property type="match status" value="1"/>
</dbReference>
<dbReference type="CDD" id="cd16913">
    <property type="entry name" value="YkuD_like"/>
    <property type="match status" value="1"/>
</dbReference>
<dbReference type="InterPro" id="IPR005490">
    <property type="entry name" value="LD_TPept_cat_dom"/>
</dbReference>
<sequence>MAMKNGSERLSRRAFLSSAAMVGATAFAGAASAQTVLDNILNAPRRGNWDDQFDARGTRGVEQVTSNVPVLSPETVNNTNFALIDYQNIVRNGGWPFVPETRLQLGATDPAVQSLRQRLMISGDLPMDAGMSLAFDSYVDGAVKRFQARHGLPPDGVMGELTFKALNVPADIRLGQLETNVVRLQTMAGDLGPRHVAVNIPAAAIEAVEGNQVASRHTAVVGKIDRQTPILTSQIHEVILNPTWTAPRSIIEKDIMPLMRQNPNYLTENSIRLFDGQGNEVPPSSVDWNAAQAPNLMFRQDPGAINAMASTKINFHNEHAVYMHDTPQQNLFFNEVRFDSSGCVRVQNVRDLSLWILRDTPGWNRQRMEQVIATRQVNPIAVNNPVPVYFTYITAWATSDRVVQFRDDIYKRDGAPELAMQEG</sequence>
<keyword evidence="5 7" id="KW-0573">Peptidoglycan synthesis</keyword>
<feature type="chain" id="PRO_5019103060" evidence="8">
    <location>
        <begin position="34"/>
        <end position="423"/>
    </location>
</feature>
<dbReference type="Pfam" id="PF03734">
    <property type="entry name" value="YkuD"/>
    <property type="match status" value="1"/>
</dbReference>
<keyword evidence="4 7" id="KW-0133">Cell shape</keyword>
<dbReference type="PANTHER" id="PTHR41533">
    <property type="entry name" value="L,D-TRANSPEPTIDASE HI_1667-RELATED"/>
    <property type="match status" value="1"/>
</dbReference>
<evidence type="ECO:0000256" key="3">
    <source>
        <dbReference type="ARBA" id="ARBA00022679"/>
    </source>
</evidence>
<dbReference type="InterPro" id="IPR052905">
    <property type="entry name" value="LD-transpeptidase_YkuD-like"/>
</dbReference>
<dbReference type="GO" id="GO:0004180">
    <property type="term" value="F:carboxypeptidase activity"/>
    <property type="evidence" value="ECO:0007669"/>
    <property type="project" value="UniProtKB-ARBA"/>
</dbReference>
<evidence type="ECO:0000256" key="6">
    <source>
        <dbReference type="ARBA" id="ARBA00023316"/>
    </source>
</evidence>
<dbReference type="KEGG" id="abaw:D5400_15030"/>
<dbReference type="UniPathway" id="UPA00219"/>
<dbReference type="AlphaFoldDB" id="A0A3S9B6D8"/>
<dbReference type="GO" id="GO:0008360">
    <property type="term" value="P:regulation of cell shape"/>
    <property type="evidence" value="ECO:0007669"/>
    <property type="project" value="UniProtKB-UniRule"/>
</dbReference>
<comment type="similarity">
    <text evidence="2">Belongs to the YkuD family.</text>
</comment>
<comment type="pathway">
    <text evidence="1 7">Cell wall biogenesis; peptidoglycan biosynthesis.</text>
</comment>
<dbReference type="PANTHER" id="PTHR41533:SF1">
    <property type="entry name" value="L,D-TRANSPEPTIDASE YCBB-RELATED"/>
    <property type="match status" value="1"/>
</dbReference>
<accession>A0A3S9B6D8</accession>
<gene>
    <name evidence="10" type="ORF">D5400_15030</name>
</gene>
<evidence type="ECO:0000259" key="9">
    <source>
        <dbReference type="PROSITE" id="PS52029"/>
    </source>
</evidence>
<dbReference type="InterPro" id="IPR038063">
    <property type="entry name" value="Transpep_catalytic_dom"/>
</dbReference>
<evidence type="ECO:0000256" key="1">
    <source>
        <dbReference type="ARBA" id="ARBA00004752"/>
    </source>
</evidence>
<evidence type="ECO:0000256" key="5">
    <source>
        <dbReference type="ARBA" id="ARBA00022984"/>
    </source>
</evidence>
<keyword evidence="3" id="KW-0808">Transferase</keyword>
<dbReference type="Gene3D" id="2.40.440.10">
    <property type="entry name" value="L,D-transpeptidase catalytic domain-like"/>
    <property type="match status" value="1"/>
</dbReference>
<proteinExistence type="inferred from homology"/>
<protein>
    <submittedName>
        <fullName evidence="10">Murein L,D-transpeptidase</fullName>
    </submittedName>
</protein>
<dbReference type="InterPro" id="IPR036365">
    <property type="entry name" value="PGBD-like_sf"/>
</dbReference>
<dbReference type="Gene3D" id="1.10.101.10">
    <property type="entry name" value="PGBD-like superfamily/PGBD"/>
    <property type="match status" value="1"/>
</dbReference>
<dbReference type="RefSeq" id="WP_126010733.1">
    <property type="nucleotide sequence ID" value="NZ_CP032509.1"/>
</dbReference>
<dbReference type="SUPFAM" id="SSF47090">
    <property type="entry name" value="PGBD-like"/>
    <property type="match status" value="1"/>
</dbReference>
<evidence type="ECO:0000256" key="2">
    <source>
        <dbReference type="ARBA" id="ARBA00005992"/>
    </source>
</evidence>
<feature type="active site" description="Nucleophile" evidence="7">
    <location>
        <position position="343"/>
    </location>
</feature>
<dbReference type="PROSITE" id="PS51318">
    <property type="entry name" value="TAT"/>
    <property type="match status" value="1"/>
</dbReference>
<evidence type="ECO:0000256" key="7">
    <source>
        <dbReference type="PROSITE-ProRule" id="PRU01373"/>
    </source>
</evidence>
<reference evidence="10 11" key="1">
    <citation type="submission" date="2018-09" db="EMBL/GenBank/DDBJ databases">
        <title>Marinorhizobium profundi gen. nov., sp. nov., isolated from a deep-sea sediment sample from the New Britain Trench and proposal of Marinorhizobiaceae fam. nov. in the order Rhizobiales of the class Alphaproteobacteria.</title>
        <authorList>
            <person name="Cao J."/>
        </authorList>
    </citation>
    <scope>NUCLEOTIDE SEQUENCE [LARGE SCALE GENOMIC DNA]</scope>
    <source>
        <strain evidence="10 11">WS11</strain>
    </source>
</reference>
<dbReference type="EMBL" id="CP032509">
    <property type="protein sequence ID" value="AZN72411.1"/>
    <property type="molecule type" value="Genomic_DNA"/>
</dbReference>